<accession>A0A380YN38</accession>
<dbReference type="Gene3D" id="2.60.40.1120">
    <property type="entry name" value="Carboxypeptidase-like, regulatory domain"/>
    <property type="match status" value="1"/>
</dbReference>
<dbReference type="GeneID" id="93071459"/>
<dbReference type="Pfam" id="PF12866">
    <property type="entry name" value="DUF3823"/>
    <property type="match status" value="1"/>
</dbReference>
<evidence type="ECO:0000313" key="4">
    <source>
        <dbReference type="EMBL" id="SUV29566.1"/>
    </source>
</evidence>
<evidence type="ECO:0000259" key="2">
    <source>
        <dbReference type="Pfam" id="PF12866"/>
    </source>
</evidence>
<keyword evidence="1" id="KW-0732">Signal</keyword>
<dbReference type="RefSeq" id="WP_004290597.1">
    <property type="nucleotide sequence ID" value="NZ_CABKNQ010000018.1"/>
</dbReference>
<protein>
    <submittedName>
        <fullName evidence="4">Protein of uncharacterized function (DUF3823)</fullName>
    </submittedName>
</protein>
<sequence length="245" mass="27635">MRKIYNLLVVIALVLSFSSCEKDNYDAPEAGVYGQIVDHNGKIFQTAMGQGSMKIQITELSYAGGDESVVVTNQNLNMRQDGSYSNSKLFAGTYRMLPLEGAFYPYDAEGETVELRNGKMTECNFTVTPYLELEWVDEPYVDENNFLCCSVKFKRIEKEGMTMPDVNNLQLYISHTQYCGTESDGNYTPGSVKITNDQEGTVINLKAKAPLKYSSSYWVRVGGCCNDTYKKYNFTDIKKIDVELK</sequence>
<feature type="signal peptide" evidence="1">
    <location>
        <begin position="1"/>
        <end position="21"/>
    </location>
</feature>
<dbReference type="Gene3D" id="2.60.40.2060">
    <property type="match status" value="1"/>
</dbReference>
<reference evidence="4 5" key="1">
    <citation type="submission" date="2018-06" db="EMBL/GenBank/DDBJ databases">
        <authorList>
            <consortium name="Pathogen Informatics"/>
            <person name="Doyle S."/>
        </authorList>
    </citation>
    <scope>NUCLEOTIDE SEQUENCE [LARGE SCALE GENOMIC DNA]</scope>
    <source>
        <strain evidence="4 5">NCTC11155</strain>
    </source>
</reference>
<dbReference type="EMBL" id="UFSX01000001">
    <property type="protein sequence ID" value="SUV29566.1"/>
    <property type="molecule type" value="Genomic_DNA"/>
</dbReference>
<name>A0A380YN38_9BACE</name>
<organism evidence="4 5">
    <name type="scientific">Bacteroides eggerthii</name>
    <dbReference type="NCBI Taxonomy" id="28111"/>
    <lineage>
        <taxon>Bacteria</taxon>
        <taxon>Pseudomonadati</taxon>
        <taxon>Bacteroidota</taxon>
        <taxon>Bacteroidia</taxon>
        <taxon>Bacteroidales</taxon>
        <taxon>Bacteroidaceae</taxon>
        <taxon>Bacteroides</taxon>
    </lineage>
</organism>
<evidence type="ECO:0000313" key="5">
    <source>
        <dbReference type="Proteomes" id="UP000254424"/>
    </source>
</evidence>
<feature type="chain" id="PRO_5016962805" evidence="1">
    <location>
        <begin position="22"/>
        <end position="245"/>
    </location>
</feature>
<feature type="domain" description="DUF3823" evidence="3">
    <location>
        <begin position="141"/>
        <end position="239"/>
    </location>
</feature>
<dbReference type="OrthoDB" id="642123at2"/>
<evidence type="ECO:0000256" key="1">
    <source>
        <dbReference type="SAM" id="SignalP"/>
    </source>
</evidence>
<dbReference type="STRING" id="483216.BACEGG_02273"/>
<feature type="domain" description="DUF3823" evidence="2">
    <location>
        <begin position="32"/>
        <end position="127"/>
    </location>
</feature>
<dbReference type="PROSITE" id="PS51257">
    <property type="entry name" value="PROKAR_LIPOPROTEIN"/>
    <property type="match status" value="1"/>
</dbReference>
<dbReference type="Proteomes" id="UP000254424">
    <property type="component" value="Unassembled WGS sequence"/>
</dbReference>
<proteinExistence type="predicted"/>
<dbReference type="InterPro" id="IPR041186">
    <property type="entry name" value="DUF3823_C"/>
</dbReference>
<dbReference type="AlphaFoldDB" id="A0A380YN38"/>
<dbReference type="Pfam" id="PF18003">
    <property type="entry name" value="DUF3823_C"/>
    <property type="match status" value="1"/>
</dbReference>
<dbReference type="InterPro" id="IPR024278">
    <property type="entry name" value="DUF3823_N"/>
</dbReference>
<gene>
    <name evidence="4" type="ORF">NCTC11155_01555</name>
</gene>
<evidence type="ECO:0000259" key="3">
    <source>
        <dbReference type="Pfam" id="PF18003"/>
    </source>
</evidence>